<organism evidence="1 2">
    <name type="scientific">Delftia deserti</name>
    <dbReference type="NCBI Taxonomy" id="1651218"/>
    <lineage>
        <taxon>Bacteria</taxon>
        <taxon>Pseudomonadati</taxon>
        <taxon>Pseudomonadota</taxon>
        <taxon>Betaproteobacteria</taxon>
        <taxon>Burkholderiales</taxon>
        <taxon>Comamonadaceae</taxon>
        <taxon>Delftia</taxon>
    </lineage>
</organism>
<evidence type="ECO:0000313" key="2">
    <source>
        <dbReference type="Proteomes" id="UP001597287"/>
    </source>
</evidence>
<accession>A0ABW5EZL3</accession>
<feature type="non-terminal residue" evidence="1">
    <location>
        <position position="172"/>
    </location>
</feature>
<evidence type="ECO:0008006" key="3">
    <source>
        <dbReference type="Google" id="ProtNLM"/>
    </source>
</evidence>
<comment type="caution">
    <text evidence="1">The sequence shown here is derived from an EMBL/GenBank/DDBJ whole genome shotgun (WGS) entry which is preliminary data.</text>
</comment>
<dbReference type="RefSeq" id="WP_386849683.1">
    <property type="nucleotide sequence ID" value="NZ_JBHUIG010000058.1"/>
</dbReference>
<gene>
    <name evidence="1" type="ORF">ACFSPV_32885</name>
</gene>
<dbReference type="Proteomes" id="UP001597287">
    <property type="component" value="Unassembled WGS sequence"/>
</dbReference>
<proteinExistence type="predicted"/>
<name>A0ABW5EZL3_9BURK</name>
<feature type="non-terminal residue" evidence="1">
    <location>
        <position position="1"/>
    </location>
</feature>
<sequence length="172" mass="18359">AVYSGGETTAVKRREDGALGYYEGAKYWNQGAQDFVNGVAKSVGGMLDSFAKSFGRETGYIVKTGFADDSSKDGAWGALQIVGPDGKTIVDWSKDQNNKWAPREFADGEAGQKQYLDMIAKDVAAAMSKTLGDADWATKALESVKDLDSLNAVLQQIGAVKAAFDGWAKTLT</sequence>
<protein>
    <recommendedName>
        <fullName evidence="3">Phage tail tape measure protein</fullName>
    </recommendedName>
</protein>
<keyword evidence="2" id="KW-1185">Reference proteome</keyword>
<evidence type="ECO:0000313" key="1">
    <source>
        <dbReference type="EMBL" id="MFD2323490.1"/>
    </source>
</evidence>
<dbReference type="EMBL" id="JBHUIG010000058">
    <property type="protein sequence ID" value="MFD2323490.1"/>
    <property type="molecule type" value="Genomic_DNA"/>
</dbReference>
<reference evidence="2" key="1">
    <citation type="journal article" date="2019" name="Int. J. Syst. Evol. Microbiol.">
        <title>The Global Catalogue of Microorganisms (GCM) 10K type strain sequencing project: providing services to taxonomists for standard genome sequencing and annotation.</title>
        <authorList>
            <consortium name="The Broad Institute Genomics Platform"/>
            <consortium name="The Broad Institute Genome Sequencing Center for Infectious Disease"/>
            <person name="Wu L."/>
            <person name="Ma J."/>
        </authorList>
    </citation>
    <scope>NUCLEOTIDE SEQUENCE [LARGE SCALE GENOMIC DNA]</scope>
    <source>
        <strain evidence="2">CCUG 62793</strain>
    </source>
</reference>